<dbReference type="GO" id="GO:0005975">
    <property type="term" value="P:carbohydrate metabolic process"/>
    <property type="evidence" value="ECO:0007669"/>
    <property type="project" value="InterPro"/>
</dbReference>
<dbReference type="PANTHER" id="PTHR46066">
    <property type="entry name" value="CHITINASE DOMAIN-CONTAINING PROTEIN 1 FAMILY MEMBER"/>
    <property type="match status" value="1"/>
</dbReference>
<reference evidence="2 3" key="1">
    <citation type="journal article" date="2016" name="Nat. Commun.">
        <title>Thousands of microbial genomes shed light on interconnected biogeochemical processes in an aquifer system.</title>
        <authorList>
            <person name="Anantharaman K."/>
            <person name="Brown C.T."/>
            <person name="Hug L.A."/>
            <person name="Sharon I."/>
            <person name="Castelle C.J."/>
            <person name="Probst A.J."/>
            <person name="Thomas B.C."/>
            <person name="Singh A."/>
            <person name="Wilkins M.J."/>
            <person name="Karaoz U."/>
            <person name="Brodie E.L."/>
            <person name="Williams K.H."/>
            <person name="Hubbard S.S."/>
            <person name="Banfield J.F."/>
        </authorList>
    </citation>
    <scope>NUCLEOTIDE SEQUENCE [LARGE SCALE GENOMIC DNA]</scope>
</reference>
<dbReference type="Proteomes" id="UP000178603">
    <property type="component" value="Unassembled WGS sequence"/>
</dbReference>
<dbReference type="Gene3D" id="3.10.50.10">
    <property type="match status" value="1"/>
</dbReference>
<dbReference type="EMBL" id="MGGW01000020">
    <property type="protein sequence ID" value="OGM53918.1"/>
    <property type="molecule type" value="Genomic_DNA"/>
</dbReference>
<dbReference type="PROSITE" id="PS51910">
    <property type="entry name" value="GH18_2"/>
    <property type="match status" value="1"/>
</dbReference>
<organism evidence="2 3">
    <name type="scientific">Candidatus Woesebacteria bacterium RIFCSPHIGHO2_12_FULL_41_24</name>
    <dbReference type="NCBI Taxonomy" id="1802510"/>
    <lineage>
        <taxon>Bacteria</taxon>
        <taxon>Candidatus Woeseibacteriota</taxon>
    </lineage>
</organism>
<dbReference type="InterPro" id="IPR029070">
    <property type="entry name" value="Chitinase_insertion_sf"/>
</dbReference>
<dbReference type="SUPFAM" id="SSF51445">
    <property type="entry name" value="(Trans)glycosidases"/>
    <property type="match status" value="1"/>
</dbReference>
<accession>A0A1F8ARK5</accession>
<evidence type="ECO:0000313" key="3">
    <source>
        <dbReference type="Proteomes" id="UP000178603"/>
    </source>
</evidence>
<sequence>MKKIVAVLLPLAIFLIVFFYTAIPFNFDGFISPVPEYVPAGNRPPEFGAWLAYWDEDLAIENLTLGLPVQSISPVWYVLDGTAALTQSPHQKGSEIIALAKKNTVQITPTIFNDFDGERVANLIGDKAKIADFLDTLITIIDDHDFAGIDLDLEVIEEDDKLAFSRLVDAVGQLVHQKGKLLSVTVHAKAGKNDWPGSLGQDWQEISKYADRVRIMVYDYHNSKTEPGSISPIDYLEDVVDYAVSQIPLAKIVIALPLYGYDWSQEKDVIPLTYEAISSMVNKNRIEVQLEKQSFSKHFDYQQDGVGHEVWFEDAQTLEQKIRLVQSKGINKFYFWKLGGEDKRVWEIK</sequence>
<evidence type="ECO:0000259" key="1">
    <source>
        <dbReference type="PROSITE" id="PS51910"/>
    </source>
</evidence>
<dbReference type="Gene3D" id="3.20.20.80">
    <property type="entry name" value="Glycosidases"/>
    <property type="match status" value="1"/>
</dbReference>
<dbReference type="AlphaFoldDB" id="A0A1F8ARK5"/>
<protein>
    <recommendedName>
        <fullName evidence="1">GH18 domain-containing protein</fullName>
    </recommendedName>
</protein>
<proteinExistence type="predicted"/>
<dbReference type="GO" id="GO:0008061">
    <property type="term" value="F:chitin binding"/>
    <property type="evidence" value="ECO:0007669"/>
    <property type="project" value="InterPro"/>
</dbReference>
<dbReference type="InterPro" id="IPR017853">
    <property type="entry name" value="GH"/>
</dbReference>
<comment type="caution">
    <text evidence="2">The sequence shown here is derived from an EMBL/GenBank/DDBJ whole genome shotgun (WGS) entry which is preliminary data.</text>
</comment>
<name>A0A1F8ARK5_9BACT</name>
<dbReference type="InterPro" id="IPR011583">
    <property type="entry name" value="Chitinase_II/V-like_cat"/>
</dbReference>
<dbReference type="InterPro" id="IPR001223">
    <property type="entry name" value="Glyco_hydro18_cat"/>
</dbReference>
<feature type="domain" description="GH18" evidence="1">
    <location>
        <begin position="41"/>
        <end position="349"/>
    </location>
</feature>
<gene>
    <name evidence="2" type="ORF">A3E44_05920</name>
</gene>
<dbReference type="SMART" id="SM00636">
    <property type="entry name" value="Glyco_18"/>
    <property type="match status" value="1"/>
</dbReference>
<evidence type="ECO:0000313" key="2">
    <source>
        <dbReference type="EMBL" id="OGM53918.1"/>
    </source>
</evidence>
<dbReference type="PANTHER" id="PTHR46066:SF2">
    <property type="entry name" value="CHITINASE DOMAIN-CONTAINING PROTEIN 1"/>
    <property type="match status" value="1"/>
</dbReference>
<dbReference type="Pfam" id="PF00704">
    <property type="entry name" value="Glyco_hydro_18"/>
    <property type="match status" value="1"/>
</dbReference>